<dbReference type="PANTHER" id="PTHR43546:SF8">
    <property type="entry name" value="METALLO-BETA-LACTAMASE DOMAIN-CONTAINING PROTEIN"/>
    <property type="match status" value="1"/>
</dbReference>
<protein>
    <submittedName>
        <fullName evidence="2">MBL fold metallo-hydrolase</fullName>
    </submittedName>
</protein>
<dbReference type="InterPro" id="IPR001279">
    <property type="entry name" value="Metallo-B-lactamas"/>
</dbReference>
<proteinExistence type="predicted"/>
<dbReference type="AlphaFoldDB" id="A0A6P0HD80"/>
<evidence type="ECO:0000313" key="3">
    <source>
        <dbReference type="Proteomes" id="UP000468687"/>
    </source>
</evidence>
<dbReference type="Gene3D" id="3.60.15.10">
    <property type="entry name" value="Ribonuclease Z/Hydroxyacylglutathione hydrolase-like"/>
    <property type="match status" value="1"/>
</dbReference>
<comment type="caution">
    <text evidence="2">The sequence shown here is derived from an EMBL/GenBank/DDBJ whole genome shotgun (WGS) entry which is preliminary data.</text>
</comment>
<evidence type="ECO:0000259" key="1">
    <source>
        <dbReference type="Pfam" id="PF12706"/>
    </source>
</evidence>
<dbReference type="Proteomes" id="UP000468687">
    <property type="component" value="Unassembled WGS sequence"/>
</dbReference>
<dbReference type="RefSeq" id="WP_163770018.1">
    <property type="nucleotide sequence ID" value="NZ_JAAGXA010000001.1"/>
</dbReference>
<keyword evidence="2" id="KW-0378">Hydrolase</keyword>
<dbReference type="PANTHER" id="PTHR43546">
    <property type="entry name" value="UPF0173 METAL-DEPENDENT HYDROLASE MJ1163-RELATED"/>
    <property type="match status" value="1"/>
</dbReference>
<evidence type="ECO:0000313" key="2">
    <source>
        <dbReference type="EMBL" id="NEN76681.1"/>
    </source>
</evidence>
<feature type="domain" description="Metallo-beta-lactamase" evidence="1">
    <location>
        <begin position="22"/>
        <end position="208"/>
    </location>
</feature>
<dbReference type="EMBL" id="JAAGXA010000001">
    <property type="protein sequence ID" value="NEN76681.1"/>
    <property type="molecule type" value="Genomic_DNA"/>
</dbReference>
<keyword evidence="3" id="KW-1185">Reference proteome</keyword>
<accession>A0A6P0HD80</accession>
<name>A0A6P0HD80_9ACTN</name>
<organism evidence="2 3">
    <name type="scientific">Nocardioides zeae</name>
    <dbReference type="NCBI Taxonomy" id="1457234"/>
    <lineage>
        <taxon>Bacteria</taxon>
        <taxon>Bacillati</taxon>
        <taxon>Actinomycetota</taxon>
        <taxon>Actinomycetes</taxon>
        <taxon>Propionibacteriales</taxon>
        <taxon>Nocardioidaceae</taxon>
        <taxon>Nocardioides</taxon>
    </lineage>
</organism>
<dbReference type="SUPFAM" id="SSF56281">
    <property type="entry name" value="Metallo-hydrolase/oxidoreductase"/>
    <property type="match status" value="1"/>
</dbReference>
<sequence length="259" mass="27526">MTRLAVTWWGHASTTVDLAGARVATDPVLTRRLLHLRRASPAPPPTAASADLVLVSHLHHDHLHLPSLRRFGPRVPVVVPRGAPRAVPALRRLSCIEAAPGDVVDVAGVRVEVLSAHHDGHRDVRRGRLPGAHAAPALGFRFEHGGRSCWYPGDTGPQPGLAAVAAVDLALVPIGGWGPSLGDHHLDPAQAVAAVAAVGARVVVPVHYGTFWPVGLRRVHPRSHRELFVDPPERFRTAARAAGLGAEVVVPAPGERVER</sequence>
<dbReference type="InterPro" id="IPR050114">
    <property type="entry name" value="UPF0173_UPF0282_UlaG_hydrolase"/>
</dbReference>
<reference evidence="2 3" key="1">
    <citation type="journal article" date="2014" name="Int. J. Syst. Evol. Microbiol.">
        <title>Nocardioides zeae sp. nov., isolated from the stem of Zea mays.</title>
        <authorList>
            <person name="Glaeser S.P."/>
            <person name="McInroy J.A."/>
            <person name="Busse H.J."/>
            <person name="Kampfer P."/>
        </authorList>
    </citation>
    <scope>NUCLEOTIDE SEQUENCE [LARGE SCALE GENOMIC DNA]</scope>
    <source>
        <strain evidence="2 3">JCM 30728</strain>
    </source>
</reference>
<dbReference type="Pfam" id="PF12706">
    <property type="entry name" value="Lactamase_B_2"/>
    <property type="match status" value="1"/>
</dbReference>
<dbReference type="InterPro" id="IPR036866">
    <property type="entry name" value="RibonucZ/Hydroxyglut_hydro"/>
</dbReference>
<dbReference type="GO" id="GO:0016787">
    <property type="term" value="F:hydrolase activity"/>
    <property type="evidence" value="ECO:0007669"/>
    <property type="project" value="UniProtKB-KW"/>
</dbReference>
<gene>
    <name evidence="2" type="ORF">G3T38_00140</name>
</gene>